<evidence type="ECO:0000313" key="3">
    <source>
        <dbReference type="Proteomes" id="UP000658656"/>
    </source>
</evidence>
<evidence type="ECO:0000256" key="1">
    <source>
        <dbReference type="SAM" id="Phobius"/>
    </source>
</evidence>
<evidence type="ECO:0008006" key="4">
    <source>
        <dbReference type="Google" id="ProtNLM"/>
    </source>
</evidence>
<feature type="transmembrane region" description="Helical" evidence="1">
    <location>
        <begin position="46"/>
        <end position="64"/>
    </location>
</feature>
<comment type="caution">
    <text evidence="2">The sequence shown here is derived from an EMBL/GenBank/DDBJ whole genome shotgun (WGS) entry which is preliminary data.</text>
</comment>
<accession>A0A8H9J1Q8</accession>
<keyword evidence="1" id="KW-1133">Transmembrane helix</keyword>
<keyword evidence="1" id="KW-0812">Transmembrane</keyword>
<proteinExistence type="predicted"/>
<organism evidence="2 3">
    <name type="scientific">Amycolatopsis bartoniae</name>
    <dbReference type="NCBI Taxonomy" id="941986"/>
    <lineage>
        <taxon>Bacteria</taxon>
        <taxon>Bacillati</taxon>
        <taxon>Actinomycetota</taxon>
        <taxon>Actinomycetes</taxon>
        <taxon>Pseudonocardiales</taxon>
        <taxon>Pseudonocardiaceae</taxon>
        <taxon>Amycolatopsis</taxon>
    </lineage>
</organism>
<dbReference type="EMBL" id="BNAV01000011">
    <property type="protein sequence ID" value="GHF75634.1"/>
    <property type="molecule type" value="Genomic_DNA"/>
</dbReference>
<reference evidence="2" key="2">
    <citation type="submission" date="2020-09" db="EMBL/GenBank/DDBJ databases">
        <authorList>
            <person name="Sun Q."/>
            <person name="Zhou Y."/>
        </authorList>
    </citation>
    <scope>NUCLEOTIDE SEQUENCE</scope>
    <source>
        <strain evidence="2">CGMCC 4.7679</strain>
    </source>
</reference>
<dbReference type="Pfam" id="PF12277">
    <property type="entry name" value="DUF3618"/>
    <property type="match status" value="1"/>
</dbReference>
<dbReference type="OrthoDB" id="3538349at2"/>
<sequence length="71" mass="7667">MSESDTFPRNAEQARLDAELTRQELGETAEALAAKVKETAHTTERAALTTGAAVGVALLVFLIIKKIVSRR</sequence>
<name>A0A8H9J1Q8_9PSEU</name>
<dbReference type="InterPro" id="IPR022062">
    <property type="entry name" value="DUF3618"/>
</dbReference>
<evidence type="ECO:0000313" key="2">
    <source>
        <dbReference type="EMBL" id="GHF75634.1"/>
    </source>
</evidence>
<keyword evidence="1" id="KW-0472">Membrane</keyword>
<dbReference type="RefSeq" id="WP_145938700.1">
    <property type="nucleotide sequence ID" value="NZ_BNAV01000011.1"/>
</dbReference>
<reference evidence="2" key="1">
    <citation type="journal article" date="2014" name="Int. J. Syst. Evol. Microbiol.">
        <title>Complete genome sequence of Corynebacterium casei LMG S-19264T (=DSM 44701T), isolated from a smear-ripened cheese.</title>
        <authorList>
            <consortium name="US DOE Joint Genome Institute (JGI-PGF)"/>
            <person name="Walter F."/>
            <person name="Albersmeier A."/>
            <person name="Kalinowski J."/>
            <person name="Ruckert C."/>
        </authorList>
    </citation>
    <scope>NUCLEOTIDE SEQUENCE</scope>
    <source>
        <strain evidence="2">CGMCC 4.7679</strain>
    </source>
</reference>
<protein>
    <recommendedName>
        <fullName evidence="4">DUF3618 domain-containing protein</fullName>
    </recommendedName>
</protein>
<dbReference type="AlphaFoldDB" id="A0A8H9J1Q8"/>
<keyword evidence="3" id="KW-1185">Reference proteome</keyword>
<gene>
    <name evidence="2" type="ORF">GCM10017566_56800</name>
</gene>
<dbReference type="Proteomes" id="UP000658656">
    <property type="component" value="Unassembled WGS sequence"/>
</dbReference>